<keyword evidence="7" id="KW-0675">Receptor</keyword>
<evidence type="ECO:0000256" key="4">
    <source>
        <dbReference type="ARBA" id="ARBA00022989"/>
    </source>
</evidence>
<dbReference type="Pfam" id="PF13853">
    <property type="entry name" value="7tm_4"/>
    <property type="match status" value="1"/>
</dbReference>
<dbReference type="SUPFAM" id="SSF81321">
    <property type="entry name" value="Family A G protein-coupled receptor-like"/>
    <property type="match status" value="1"/>
</dbReference>
<proteinExistence type="predicted"/>
<keyword evidence="4 10" id="KW-1133">Transmembrane helix</keyword>
<evidence type="ECO:0000256" key="1">
    <source>
        <dbReference type="ARBA" id="ARBA00002936"/>
    </source>
</evidence>
<dbReference type="GO" id="GO:0004984">
    <property type="term" value="F:olfactory receptor activity"/>
    <property type="evidence" value="ECO:0007669"/>
    <property type="project" value="InterPro"/>
</dbReference>
<evidence type="ECO:0000256" key="2">
    <source>
        <dbReference type="ARBA" id="ARBA00004141"/>
    </source>
</evidence>
<keyword evidence="12" id="KW-1185">Reference proteome</keyword>
<evidence type="ECO:0008006" key="13">
    <source>
        <dbReference type="Google" id="ProtNLM"/>
    </source>
</evidence>
<dbReference type="PANTHER" id="PTHR48018">
    <property type="entry name" value="OLFACTORY RECEPTOR"/>
    <property type="match status" value="1"/>
</dbReference>
<evidence type="ECO:0000256" key="9">
    <source>
        <dbReference type="ARBA" id="ARBA00023224"/>
    </source>
</evidence>
<dbReference type="AlphaFoldDB" id="A0A8B9FMT1"/>
<comment type="subcellular location">
    <subcellularLocation>
        <location evidence="2">Membrane</location>
        <topology evidence="2">Multi-pass membrane protein</topology>
    </subcellularLocation>
</comment>
<reference evidence="11" key="2">
    <citation type="submission" date="2025-09" db="UniProtKB">
        <authorList>
            <consortium name="Ensembl"/>
        </authorList>
    </citation>
    <scope>IDENTIFICATION</scope>
</reference>
<evidence type="ECO:0000256" key="5">
    <source>
        <dbReference type="ARBA" id="ARBA00023040"/>
    </source>
</evidence>
<dbReference type="InterPro" id="IPR000725">
    <property type="entry name" value="Olfact_rcpt"/>
</dbReference>
<keyword evidence="5" id="KW-0297">G-protein coupled receptor</keyword>
<dbReference type="GO" id="GO:0016020">
    <property type="term" value="C:membrane"/>
    <property type="evidence" value="ECO:0007669"/>
    <property type="project" value="UniProtKB-SubCell"/>
</dbReference>
<sequence>MTPINHTDVHEFVLLGLTICPDLQVPLFMAFLAMYLVTLLGNFGITVLIRTDLHLHTPMCYFLSHFAFVDICYSSIILPKMLDAAFDVGASHQLLGVCSPALLVRYFWGY</sequence>
<dbReference type="Ensembl" id="ENSACOT00000012276.1">
    <property type="protein sequence ID" value="ENSACOP00000011851.1"/>
    <property type="gene ID" value="ENSACOG00000008251.1"/>
</dbReference>
<evidence type="ECO:0000256" key="3">
    <source>
        <dbReference type="ARBA" id="ARBA00022692"/>
    </source>
</evidence>
<dbReference type="Proteomes" id="UP000694522">
    <property type="component" value="Unplaced"/>
</dbReference>
<reference evidence="11" key="1">
    <citation type="submission" date="2025-08" db="UniProtKB">
        <authorList>
            <consortium name="Ensembl"/>
        </authorList>
    </citation>
    <scope>IDENTIFICATION</scope>
</reference>
<organism evidence="11 12">
    <name type="scientific">Amazona collaria</name>
    <name type="common">yellow-billed parrot</name>
    <dbReference type="NCBI Taxonomy" id="241587"/>
    <lineage>
        <taxon>Eukaryota</taxon>
        <taxon>Metazoa</taxon>
        <taxon>Chordata</taxon>
        <taxon>Craniata</taxon>
        <taxon>Vertebrata</taxon>
        <taxon>Euteleostomi</taxon>
        <taxon>Archelosauria</taxon>
        <taxon>Archosauria</taxon>
        <taxon>Dinosauria</taxon>
        <taxon>Saurischia</taxon>
        <taxon>Theropoda</taxon>
        <taxon>Coelurosauria</taxon>
        <taxon>Aves</taxon>
        <taxon>Neognathae</taxon>
        <taxon>Neoaves</taxon>
        <taxon>Telluraves</taxon>
        <taxon>Australaves</taxon>
        <taxon>Psittaciformes</taxon>
        <taxon>Psittacidae</taxon>
        <taxon>Amazona</taxon>
    </lineage>
</organism>
<evidence type="ECO:0000313" key="12">
    <source>
        <dbReference type="Proteomes" id="UP000694522"/>
    </source>
</evidence>
<evidence type="ECO:0000313" key="11">
    <source>
        <dbReference type="Ensembl" id="ENSACOP00000011851.1"/>
    </source>
</evidence>
<evidence type="ECO:0000256" key="8">
    <source>
        <dbReference type="ARBA" id="ARBA00023180"/>
    </source>
</evidence>
<evidence type="ECO:0000256" key="10">
    <source>
        <dbReference type="SAM" id="Phobius"/>
    </source>
</evidence>
<accession>A0A8B9FMT1</accession>
<keyword evidence="6 10" id="KW-0472">Membrane</keyword>
<evidence type="ECO:0000256" key="6">
    <source>
        <dbReference type="ARBA" id="ARBA00023136"/>
    </source>
</evidence>
<feature type="transmembrane region" description="Helical" evidence="10">
    <location>
        <begin position="61"/>
        <end position="78"/>
    </location>
</feature>
<protein>
    <recommendedName>
        <fullName evidence="13">G-protein coupled receptors family 1 profile domain-containing protein</fullName>
    </recommendedName>
</protein>
<dbReference type="Gene3D" id="1.20.1070.10">
    <property type="entry name" value="Rhodopsin 7-helix transmembrane proteins"/>
    <property type="match status" value="1"/>
</dbReference>
<evidence type="ECO:0000256" key="7">
    <source>
        <dbReference type="ARBA" id="ARBA00023170"/>
    </source>
</evidence>
<feature type="transmembrane region" description="Helical" evidence="10">
    <location>
        <begin position="27"/>
        <end position="49"/>
    </location>
</feature>
<dbReference type="GO" id="GO:0004930">
    <property type="term" value="F:G protein-coupled receptor activity"/>
    <property type="evidence" value="ECO:0007669"/>
    <property type="project" value="UniProtKB-KW"/>
</dbReference>
<keyword evidence="3 10" id="KW-0812">Transmembrane</keyword>
<name>A0A8B9FMT1_9PSIT</name>
<keyword evidence="9" id="KW-0807">Transducer</keyword>
<keyword evidence="8" id="KW-0325">Glycoprotein</keyword>
<comment type="function">
    <text evidence="1">Odorant receptor.</text>
</comment>